<dbReference type="PIRSF" id="PIRSF000538">
    <property type="entry name" value="GlpK"/>
    <property type="match status" value="1"/>
</dbReference>
<dbReference type="InterPro" id="IPR005999">
    <property type="entry name" value="Glycerol_kin"/>
</dbReference>
<dbReference type="InterPro" id="IPR043129">
    <property type="entry name" value="ATPase_NBD"/>
</dbReference>
<dbReference type="InterPro" id="IPR018485">
    <property type="entry name" value="FGGY_C"/>
</dbReference>
<keyword evidence="10" id="KW-1185">Reference proteome</keyword>
<dbReference type="GO" id="GO:0006072">
    <property type="term" value="P:glycerol-3-phosphate metabolic process"/>
    <property type="evidence" value="ECO:0007669"/>
    <property type="project" value="InterPro"/>
</dbReference>
<keyword evidence="2" id="KW-0808">Transferase</keyword>
<evidence type="ECO:0000256" key="5">
    <source>
        <dbReference type="ARBA" id="ARBA00022798"/>
    </source>
</evidence>
<name>A0A2N5DLC2_9CAUL</name>
<dbReference type="FunFam" id="3.30.420.40:FF:000008">
    <property type="entry name" value="Glycerol kinase"/>
    <property type="match status" value="1"/>
</dbReference>
<keyword evidence="5" id="KW-0319">Glycerol metabolism</keyword>
<dbReference type="PANTHER" id="PTHR10196">
    <property type="entry name" value="SUGAR KINASE"/>
    <property type="match status" value="1"/>
</dbReference>
<reference evidence="9 10" key="1">
    <citation type="submission" date="2017-12" db="EMBL/GenBank/DDBJ databases">
        <title>The genome sequence of Caulobacter sp. 410.</title>
        <authorList>
            <person name="Gao J."/>
            <person name="Mao X."/>
            <person name="Sun J."/>
        </authorList>
    </citation>
    <scope>NUCLEOTIDE SEQUENCE [LARGE SCALE GENOMIC DNA]</scope>
    <source>
        <strain evidence="9 10">410</strain>
    </source>
</reference>
<dbReference type="SUPFAM" id="SSF53067">
    <property type="entry name" value="Actin-like ATPase domain"/>
    <property type="match status" value="2"/>
</dbReference>
<dbReference type="InterPro" id="IPR018483">
    <property type="entry name" value="Carb_kinase_FGGY_CS"/>
</dbReference>
<keyword evidence="3" id="KW-0547">Nucleotide-binding</keyword>
<evidence type="ECO:0000259" key="7">
    <source>
        <dbReference type="Pfam" id="PF00370"/>
    </source>
</evidence>
<dbReference type="GO" id="GO:0004370">
    <property type="term" value="F:glycerol kinase activity"/>
    <property type="evidence" value="ECO:0007669"/>
    <property type="project" value="InterPro"/>
</dbReference>
<evidence type="ECO:0000256" key="6">
    <source>
        <dbReference type="ARBA" id="ARBA00022840"/>
    </source>
</evidence>
<gene>
    <name evidence="9" type="primary">glpK</name>
    <name evidence="9" type="ORF">SGCZBJ_08850</name>
</gene>
<dbReference type="InterPro" id="IPR018484">
    <property type="entry name" value="FGGY_N"/>
</dbReference>
<dbReference type="Gene3D" id="3.30.420.40">
    <property type="match status" value="2"/>
</dbReference>
<protein>
    <submittedName>
        <fullName evidence="9">Glycerol kinase</fullName>
    </submittedName>
</protein>
<dbReference type="PROSITE" id="PS00933">
    <property type="entry name" value="FGGY_KINASES_1"/>
    <property type="match status" value="1"/>
</dbReference>
<dbReference type="GO" id="GO:0019563">
    <property type="term" value="P:glycerol catabolic process"/>
    <property type="evidence" value="ECO:0007669"/>
    <property type="project" value="TreeGrafter"/>
</dbReference>
<dbReference type="RefSeq" id="WP_101717637.1">
    <property type="nucleotide sequence ID" value="NZ_PJRS01000017.1"/>
</dbReference>
<proteinExistence type="inferred from homology"/>
<dbReference type="NCBIfam" id="TIGR01311">
    <property type="entry name" value="glycerol_kin"/>
    <property type="match status" value="1"/>
</dbReference>
<evidence type="ECO:0000313" key="9">
    <source>
        <dbReference type="EMBL" id="PLR26859.1"/>
    </source>
</evidence>
<dbReference type="NCBIfam" id="NF000756">
    <property type="entry name" value="PRK00047.1"/>
    <property type="match status" value="1"/>
</dbReference>
<dbReference type="Proteomes" id="UP000234479">
    <property type="component" value="Unassembled WGS sequence"/>
</dbReference>
<organism evidence="9 10">
    <name type="scientific">Caulobacter zeae</name>
    <dbReference type="NCBI Taxonomy" id="2055137"/>
    <lineage>
        <taxon>Bacteria</taxon>
        <taxon>Pseudomonadati</taxon>
        <taxon>Pseudomonadota</taxon>
        <taxon>Alphaproteobacteria</taxon>
        <taxon>Caulobacterales</taxon>
        <taxon>Caulobacteraceae</taxon>
        <taxon>Caulobacter</taxon>
    </lineage>
</organism>
<evidence type="ECO:0000256" key="2">
    <source>
        <dbReference type="ARBA" id="ARBA00022679"/>
    </source>
</evidence>
<dbReference type="EMBL" id="PJRS01000017">
    <property type="protein sequence ID" value="PLR26859.1"/>
    <property type="molecule type" value="Genomic_DNA"/>
</dbReference>
<dbReference type="CDD" id="cd07786">
    <property type="entry name" value="FGGY_EcGK_like"/>
    <property type="match status" value="1"/>
</dbReference>
<dbReference type="InterPro" id="IPR000577">
    <property type="entry name" value="Carb_kinase_FGGY"/>
</dbReference>
<sequence>MGRALILALDLGTTSTRAILFDHEGRPVAEAGRPLRQSYPHDGWVEHDAEEIAAACVAVIREAVEKSDASLEEVVALGITNQRETVVVWDKATGRPIHPAIVWQDRRTAEACEKLRKEGREAEVTAVTGLLLDPYFSATKIAWLLDNVPAARARAQAGQLLAGTMDTWTIWKLTGGARHVTDATNASRTLLFDIQAQDWSDEMLELFGVPRALLPQVLDCAADFGEVGAQVLGRPLPIRGVAGDQQAALMGQGCIRPGEMKATYGTGCFMLLNTGAARPVSASRLLTTVAARVDGQATYALEGSIFVAGAAIQWLGEGLGITGGPRAAEALARAAKADHGVVVVPAFTGLGAPWWDAKARGAIFGLTRDAGLPEIAAATYDACALQSRDLIEAMRADAPDAFLGEAQLRIDGGMSKSAWFSQRLADLTGLPVARASYQETTALGAALFAGLGAGLYDSLEAAARARPSAEDLKPAMAVHAREAAYARWLDAVPRVRS</sequence>
<accession>A0A2N5DLC2</accession>
<keyword evidence="6" id="KW-0067">ATP-binding</keyword>
<dbReference type="PANTHER" id="PTHR10196:SF78">
    <property type="entry name" value="GLYCEROL KINASE"/>
    <property type="match status" value="1"/>
</dbReference>
<comment type="similarity">
    <text evidence="1">Belongs to the FGGY kinase family.</text>
</comment>
<dbReference type="GO" id="GO:0005524">
    <property type="term" value="F:ATP binding"/>
    <property type="evidence" value="ECO:0007669"/>
    <property type="project" value="UniProtKB-KW"/>
</dbReference>
<keyword evidence="4 9" id="KW-0418">Kinase</keyword>
<dbReference type="AlphaFoldDB" id="A0A2N5DLC2"/>
<evidence type="ECO:0000256" key="1">
    <source>
        <dbReference type="ARBA" id="ARBA00009156"/>
    </source>
</evidence>
<dbReference type="Pfam" id="PF00370">
    <property type="entry name" value="FGGY_N"/>
    <property type="match status" value="1"/>
</dbReference>
<dbReference type="Pfam" id="PF02782">
    <property type="entry name" value="FGGY_C"/>
    <property type="match status" value="1"/>
</dbReference>
<feature type="domain" description="Carbohydrate kinase FGGY N-terminal" evidence="7">
    <location>
        <begin position="6"/>
        <end position="251"/>
    </location>
</feature>
<feature type="domain" description="Carbohydrate kinase FGGY C-terminal" evidence="8">
    <location>
        <begin position="261"/>
        <end position="451"/>
    </location>
</feature>
<evidence type="ECO:0000259" key="8">
    <source>
        <dbReference type="Pfam" id="PF02782"/>
    </source>
</evidence>
<evidence type="ECO:0000313" key="10">
    <source>
        <dbReference type="Proteomes" id="UP000234479"/>
    </source>
</evidence>
<comment type="caution">
    <text evidence="9">The sequence shown here is derived from an EMBL/GenBank/DDBJ whole genome shotgun (WGS) entry which is preliminary data.</text>
</comment>
<evidence type="ECO:0000256" key="4">
    <source>
        <dbReference type="ARBA" id="ARBA00022777"/>
    </source>
</evidence>
<dbReference type="OrthoDB" id="9805576at2"/>
<evidence type="ECO:0000256" key="3">
    <source>
        <dbReference type="ARBA" id="ARBA00022741"/>
    </source>
</evidence>
<dbReference type="GO" id="GO:0005829">
    <property type="term" value="C:cytosol"/>
    <property type="evidence" value="ECO:0007669"/>
    <property type="project" value="TreeGrafter"/>
</dbReference>